<reference evidence="2 3" key="1">
    <citation type="submission" date="2016-10" db="EMBL/GenBank/DDBJ databases">
        <authorList>
            <person name="de Groot N.N."/>
        </authorList>
    </citation>
    <scope>NUCLEOTIDE SEQUENCE [LARGE SCALE GENOMIC DNA]</scope>
    <source>
        <strain evidence="2 3">CGMCC 1.8894</strain>
    </source>
</reference>
<dbReference type="Gene3D" id="3.30.70.100">
    <property type="match status" value="1"/>
</dbReference>
<evidence type="ECO:0000259" key="1">
    <source>
        <dbReference type="Pfam" id="PF07978"/>
    </source>
</evidence>
<accession>A0A1H2W3R8</accession>
<protein>
    <submittedName>
        <fullName evidence="2">NIPSNAP protein</fullName>
    </submittedName>
</protein>
<dbReference type="EMBL" id="FNOM01000003">
    <property type="protein sequence ID" value="SDW75273.1"/>
    <property type="molecule type" value="Genomic_DNA"/>
</dbReference>
<proteinExistence type="predicted"/>
<dbReference type="Proteomes" id="UP000198539">
    <property type="component" value="Unassembled WGS sequence"/>
</dbReference>
<dbReference type="OrthoDB" id="4124121at2"/>
<dbReference type="InterPro" id="IPR011008">
    <property type="entry name" value="Dimeric_a/b-barrel"/>
</dbReference>
<dbReference type="STRING" id="564137.SAMN04488238_103261"/>
<organism evidence="2 3">
    <name type="scientific">Roseicitreum antarcticum</name>
    <dbReference type="NCBI Taxonomy" id="564137"/>
    <lineage>
        <taxon>Bacteria</taxon>
        <taxon>Pseudomonadati</taxon>
        <taxon>Pseudomonadota</taxon>
        <taxon>Alphaproteobacteria</taxon>
        <taxon>Rhodobacterales</taxon>
        <taxon>Paracoccaceae</taxon>
        <taxon>Roseicitreum</taxon>
    </lineage>
</organism>
<gene>
    <name evidence="2" type="ORF">SAMN04488238_103261</name>
</gene>
<dbReference type="SUPFAM" id="SSF54909">
    <property type="entry name" value="Dimeric alpha+beta barrel"/>
    <property type="match status" value="1"/>
</dbReference>
<evidence type="ECO:0000313" key="3">
    <source>
        <dbReference type="Proteomes" id="UP000198539"/>
    </source>
</evidence>
<dbReference type="InterPro" id="IPR012577">
    <property type="entry name" value="NIPSNAP"/>
</dbReference>
<name>A0A1H2W3R8_9RHOB</name>
<sequence length="109" mass="12397">MIYEMRVYSCVPGGMPALLQRFETTTLRIWERIGLRPAGFFTTLVGPSNQDLTYFLAWESLEERERLWNTFASDPEWVAARAAHQQTHGEVVANIASSFLAPTAFSTIR</sequence>
<dbReference type="AlphaFoldDB" id="A0A1H2W3R8"/>
<feature type="domain" description="NIPSNAP" evidence="1">
    <location>
        <begin position="3"/>
        <end position="106"/>
    </location>
</feature>
<dbReference type="Pfam" id="PF07978">
    <property type="entry name" value="NIPSNAP"/>
    <property type="match status" value="1"/>
</dbReference>
<dbReference type="RefSeq" id="WP_092886767.1">
    <property type="nucleotide sequence ID" value="NZ_CP061498.1"/>
</dbReference>
<keyword evidence="3" id="KW-1185">Reference proteome</keyword>
<evidence type="ECO:0000313" key="2">
    <source>
        <dbReference type="EMBL" id="SDW75273.1"/>
    </source>
</evidence>